<gene>
    <name evidence="1" type="ORF">MUN89_18115</name>
</gene>
<evidence type="ECO:0000313" key="1">
    <source>
        <dbReference type="EMBL" id="UOQ43775.1"/>
    </source>
</evidence>
<sequence>MPTDNPKQQAILAFKLVEKHSKLIKSETEEIFVINNQLNNFVPLRSTSFKNWLMYMFNQENNSFLEVNALNQTLNQLEALYSFKLTERHSIASRVGHHDNKIYINLNDEEGNKIEISTSGWKVTRNSPLIFQMDNNNSSMPLPKGRNPKDLLRLRHYLGLDEKEFMLVISFLLSVYMPTDKYPVLYFQGGESTAKTFRTKLIKLLLDPSKTTELTIPKSEQNLFAQARGQHLVTFDNVSQISRNQADWLCKLSTTSSFSTRKLFSDLEGVYYSLVRPIVLNSIEELTDKNDLLSRMIYIKLPKLKDLKSSSELMKSLNEETPYILGGLFSILSHALKKFPSSEIKTSSRFIDFIRWITCCEEQLGLPSNYFNTLIQENNEFKVEDAMEKNIFLQLLIEIIEKSPNPLVTTPTQLFNDLKDLYQKKYGEKDFKIIQSIVNLKDKIVRNEKMLNSLGISFSYKRKAIQRTYIFTKD</sequence>
<organism evidence="1 2">
    <name type="scientific">Halobacillus salinarum</name>
    <dbReference type="NCBI Taxonomy" id="2932257"/>
    <lineage>
        <taxon>Bacteria</taxon>
        <taxon>Bacillati</taxon>
        <taxon>Bacillota</taxon>
        <taxon>Bacilli</taxon>
        <taxon>Bacillales</taxon>
        <taxon>Bacillaceae</taxon>
        <taxon>Halobacillus</taxon>
    </lineage>
</organism>
<dbReference type="RefSeq" id="WP_244709211.1">
    <property type="nucleotide sequence ID" value="NZ_CP095073.1"/>
</dbReference>
<accession>A0ABY4EIF1</accession>
<dbReference type="EMBL" id="CP095073">
    <property type="protein sequence ID" value="UOQ43775.1"/>
    <property type="molecule type" value="Genomic_DNA"/>
</dbReference>
<reference evidence="1 2" key="1">
    <citation type="submission" date="2022-04" db="EMBL/GenBank/DDBJ databases">
        <title>Halobacillus sp. isolated from saltern.</title>
        <authorList>
            <person name="Won M."/>
            <person name="Lee C.-M."/>
            <person name="Woen H.-Y."/>
            <person name="Kwon S.-W."/>
        </authorList>
    </citation>
    <scope>NUCLEOTIDE SEQUENCE [LARGE SCALE GENOMIC DNA]</scope>
    <source>
        <strain evidence="1 2">SSBR10-3</strain>
    </source>
</reference>
<dbReference type="Proteomes" id="UP000831787">
    <property type="component" value="Chromosome"/>
</dbReference>
<protein>
    <submittedName>
        <fullName evidence="1">Uncharacterized protein</fullName>
    </submittedName>
</protein>
<proteinExistence type="predicted"/>
<evidence type="ECO:0000313" key="2">
    <source>
        <dbReference type="Proteomes" id="UP000831787"/>
    </source>
</evidence>
<keyword evidence="2" id="KW-1185">Reference proteome</keyword>
<name>A0ABY4EIF1_9BACI</name>